<dbReference type="InterPro" id="IPR003593">
    <property type="entry name" value="AAA+_ATPase"/>
</dbReference>
<sequence>MKFYASDPPSSGLRRPRPALVDDPSIMGFLEALPDGAALVEIDGTIKFVNTRMQLLLNLAKGDLVGSDLAKHARTAGPILAKIATALHQLKRAELTGTLNSQRSVFASISILRTSDGAAYAALFTLRELTRQAKETAPDRFRFEADMLQDGAVRYVQTERLRALARRATTALERGSPVMLLGESGTGKTEFARTVGQGGSSAALPFVHVNCGLLSEQQFDIEMFGIEPGSALDPSTRGKPGYVEVADGGILFLDQVSDLSLAAQIKLVAFLESRTFSRVGSTQRRQTHINLFSATNQDIFSLIDARIFRKDLYYRLSSVVIEFDRLSGQDDLIKLLADLKMNAINQKIAGSLALSEGFHQKLLSYSYPGNIRELFNILDHAAALASEVVQPEHFFVPYSPAAASPETSAPPAEAPPRSFKELVHEFETWLVEKSIAQNGSKRSAARALGIDVATLLRRTNRKI</sequence>
<evidence type="ECO:0000256" key="1">
    <source>
        <dbReference type="ARBA" id="ARBA00022741"/>
    </source>
</evidence>
<proteinExistence type="predicted"/>
<dbReference type="InterPro" id="IPR058031">
    <property type="entry name" value="AAA_lid_NorR"/>
</dbReference>
<dbReference type="SMART" id="SM00382">
    <property type="entry name" value="AAA"/>
    <property type="match status" value="1"/>
</dbReference>
<accession>A0ABR5H6B6</accession>
<dbReference type="InterPro" id="IPR013656">
    <property type="entry name" value="PAS_4"/>
</dbReference>
<dbReference type="Gene3D" id="1.10.10.60">
    <property type="entry name" value="Homeodomain-like"/>
    <property type="match status" value="1"/>
</dbReference>
<dbReference type="InterPro" id="IPR035965">
    <property type="entry name" value="PAS-like_dom_sf"/>
</dbReference>
<dbReference type="PROSITE" id="PS00675">
    <property type="entry name" value="SIGMA54_INTERACT_1"/>
    <property type="match status" value="1"/>
</dbReference>
<organism evidence="6 7">
    <name type="scientific">Methylobacterium indicum</name>
    <dbReference type="NCBI Taxonomy" id="1775910"/>
    <lineage>
        <taxon>Bacteria</taxon>
        <taxon>Pseudomonadati</taxon>
        <taxon>Pseudomonadota</taxon>
        <taxon>Alphaproteobacteria</taxon>
        <taxon>Hyphomicrobiales</taxon>
        <taxon>Methylobacteriaceae</taxon>
        <taxon>Methylobacterium</taxon>
    </lineage>
</organism>
<dbReference type="CDD" id="cd00009">
    <property type="entry name" value="AAA"/>
    <property type="match status" value="1"/>
</dbReference>
<keyword evidence="4" id="KW-0804">Transcription</keyword>
<dbReference type="Gene3D" id="3.30.450.20">
    <property type="entry name" value="PAS domain"/>
    <property type="match status" value="1"/>
</dbReference>
<dbReference type="Pfam" id="PF08448">
    <property type="entry name" value="PAS_4"/>
    <property type="match status" value="1"/>
</dbReference>
<evidence type="ECO:0000259" key="5">
    <source>
        <dbReference type="PROSITE" id="PS50045"/>
    </source>
</evidence>
<keyword evidence="3" id="KW-0805">Transcription regulation</keyword>
<keyword evidence="2" id="KW-0067">ATP-binding</keyword>
<gene>
    <name evidence="6" type="ORF">QR79_19020</name>
</gene>
<dbReference type="SUPFAM" id="SSF52540">
    <property type="entry name" value="P-loop containing nucleoside triphosphate hydrolases"/>
    <property type="match status" value="1"/>
</dbReference>
<dbReference type="InterPro" id="IPR027417">
    <property type="entry name" value="P-loop_NTPase"/>
</dbReference>
<dbReference type="RefSeq" id="WP_048428771.1">
    <property type="nucleotide sequence ID" value="NZ_JTHF01000139.1"/>
</dbReference>
<dbReference type="Pfam" id="PF00158">
    <property type="entry name" value="Sigma54_activat"/>
    <property type="match status" value="1"/>
</dbReference>
<name>A0ABR5H6B6_9HYPH</name>
<dbReference type="Proteomes" id="UP000036471">
    <property type="component" value="Unassembled WGS sequence"/>
</dbReference>
<evidence type="ECO:0000256" key="4">
    <source>
        <dbReference type="ARBA" id="ARBA00023163"/>
    </source>
</evidence>
<evidence type="ECO:0000313" key="7">
    <source>
        <dbReference type="Proteomes" id="UP000036471"/>
    </source>
</evidence>
<dbReference type="PROSITE" id="PS50045">
    <property type="entry name" value="SIGMA54_INTERACT_4"/>
    <property type="match status" value="1"/>
</dbReference>
<dbReference type="SUPFAM" id="SSF55785">
    <property type="entry name" value="PYP-like sensor domain (PAS domain)"/>
    <property type="match status" value="1"/>
</dbReference>
<dbReference type="Gene3D" id="3.40.50.300">
    <property type="entry name" value="P-loop containing nucleotide triphosphate hydrolases"/>
    <property type="match status" value="1"/>
</dbReference>
<protein>
    <recommendedName>
        <fullName evidence="5">Sigma-54 factor interaction domain-containing protein</fullName>
    </recommendedName>
</protein>
<evidence type="ECO:0000256" key="2">
    <source>
        <dbReference type="ARBA" id="ARBA00022840"/>
    </source>
</evidence>
<dbReference type="PANTHER" id="PTHR32071">
    <property type="entry name" value="TRANSCRIPTIONAL REGULATORY PROTEIN"/>
    <property type="match status" value="1"/>
</dbReference>
<dbReference type="InterPro" id="IPR002078">
    <property type="entry name" value="Sigma_54_int"/>
</dbReference>
<dbReference type="EMBL" id="JTHG01000181">
    <property type="protein sequence ID" value="KMO19852.1"/>
    <property type="molecule type" value="Genomic_DNA"/>
</dbReference>
<dbReference type="PROSITE" id="PS00688">
    <property type="entry name" value="SIGMA54_INTERACT_3"/>
    <property type="match status" value="1"/>
</dbReference>
<evidence type="ECO:0000313" key="6">
    <source>
        <dbReference type="EMBL" id="KMO19852.1"/>
    </source>
</evidence>
<reference evidence="6 7" key="1">
    <citation type="submission" date="2014-11" db="EMBL/GenBank/DDBJ databases">
        <title>Comparative genomics of Methylobacterium species.</title>
        <authorList>
            <person name="Chaudhry V."/>
            <person name="Patil P.B."/>
        </authorList>
    </citation>
    <scope>NUCLEOTIDE SEQUENCE [LARGE SCALE GENOMIC DNA]</scope>
    <source>
        <strain evidence="6 7">SE3.6</strain>
    </source>
</reference>
<feature type="domain" description="Sigma-54 factor interaction" evidence="5">
    <location>
        <begin position="159"/>
        <end position="383"/>
    </location>
</feature>
<evidence type="ECO:0000256" key="3">
    <source>
        <dbReference type="ARBA" id="ARBA00023015"/>
    </source>
</evidence>
<dbReference type="InterPro" id="IPR025944">
    <property type="entry name" value="Sigma_54_int_dom_CS"/>
</dbReference>
<comment type="caution">
    <text evidence="6">The sequence shown here is derived from an EMBL/GenBank/DDBJ whole genome shotgun (WGS) entry which is preliminary data.</text>
</comment>
<keyword evidence="1" id="KW-0547">Nucleotide-binding</keyword>
<dbReference type="Gene3D" id="1.10.8.60">
    <property type="match status" value="1"/>
</dbReference>
<dbReference type="InterPro" id="IPR025662">
    <property type="entry name" value="Sigma_54_int_dom_ATP-bd_1"/>
</dbReference>
<dbReference type="Pfam" id="PF25601">
    <property type="entry name" value="AAA_lid_14"/>
    <property type="match status" value="1"/>
</dbReference>
<keyword evidence="7" id="KW-1185">Reference proteome</keyword>